<evidence type="ECO:0000256" key="5">
    <source>
        <dbReference type="PIRSR" id="PIRSR000097-2"/>
    </source>
</evidence>
<dbReference type="InterPro" id="IPR020471">
    <property type="entry name" value="AKR"/>
</dbReference>
<dbReference type="AlphaFoldDB" id="A0AAE7CC69"/>
<keyword evidence="2" id="KW-0521">NADP</keyword>
<dbReference type="PROSITE" id="PS00063">
    <property type="entry name" value="ALDOKETO_REDUCTASE_3"/>
    <property type="match status" value="1"/>
</dbReference>
<dbReference type="PANTHER" id="PTHR43827">
    <property type="entry name" value="2,5-DIKETO-D-GLUCONIC ACID REDUCTASE"/>
    <property type="match status" value="1"/>
</dbReference>
<evidence type="ECO:0000256" key="7">
    <source>
        <dbReference type="SAM" id="MobiDB-lite"/>
    </source>
</evidence>
<dbReference type="FunFam" id="3.20.20.100:FF:000002">
    <property type="entry name" value="2,5-diketo-D-gluconic acid reductase A"/>
    <property type="match status" value="1"/>
</dbReference>
<dbReference type="Pfam" id="PF00248">
    <property type="entry name" value="Aldo_ket_red"/>
    <property type="match status" value="1"/>
</dbReference>
<dbReference type="InterPro" id="IPR023210">
    <property type="entry name" value="NADP_OxRdtase_dom"/>
</dbReference>
<evidence type="ECO:0000256" key="1">
    <source>
        <dbReference type="ARBA" id="ARBA00007905"/>
    </source>
</evidence>
<dbReference type="PROSITE" id="PS00798">
    <property type="entry name" value="ALDOKETO_REDUCTASE_1"/>
    <property type="match status" value="1"/>
</dbReference>
<feature type="domain" description="NADP-dependent oxidoreductase" evidence="8">
    <location>
        <begin position="18"/>
        <end position="258"/>
    </location>
</feature>
<dbReference type="PIRSF" id="PIRSF000097">
    <property type="entry name" value="AKR"/>
    <property type="match status" value="1"/>
</dbReference>
<name>A0AAE7CC69_9MICO</name>
<dbReference type="SUPFAM" id="SSF51430">
    <property type="entry name" value="NAD(P)-linked oxidoreductase"/>
    <property type="match status" value="1"/>
</dbReference>
<dbReference type="GO" id="GO:0016616">
    <property type="term" value="F:oxidoreductase activity, acting on the CH-OH group of donors, NAD or NADP as acceptor"/>
    <property type="evidence" value="ECO:0007669"/>
    <property type="project" value="UniProtKB-ARBA"/>
</dbReference>
<protein>
    <submittedName>
        <fullName evidence="9">Aldo/keto reductase</fullName>
    </submittedName>
</protein>
<evidence type="ECO:0000313" key="10">
    <source>
        <dbReference type="Proteomes" id="UP000503164"/>
    </source>
</evidence>
<comment type="similarity">
    <text evidence="1">Belongs to the aldo/keto reductase family.</text>
</comment>
<dbReference type="CDD" id="cd19132">
    <property type="entry name" value="AKR_AKR5D1_E1"/>
    <property type="match status" value="1"/>
</dbReference>
<evidence type="ECO:0000256" key="2">
    <source>
        <dbReference type="ARBA" id="ARBA00022857"/>
    </source>
</evidence>
<dbReference type="RefSeq" id="WP_167441221.1">
    <property type="nucleotide sequence ID" value="NZ_CP048049.1"/>
</dbReference>
<feature type="site" description="Lowers pKa of active site Tyr" evidence="6">
    <location>
        <position position="76"/>
    </location>
</feature>
<evidence type="ECO:0000259" key="8">
    <source>
        <dbReference type="Pfam" id="PF00248"/>
    </source>
</evidence>
<evidence type="ECO:0000256" key="4">
    <source>
        <dbReference type="PIRSR" id="PIRSR000097-1"/>
    </source>
</evidence>
<feature type="compositionally biased region" description="Basic and acidic residues" evidence="7">
    <location>
        <begin position="267"/>
        <end position="277"/>
    </location>
</feature>
<dbReference type="EMBL" id="CP048049">
    <property type="protein sequence ID" value="QIS45387.1"/>
    <property type="molecule type" value="Genomic_DNA"/>
</dbReference>
<feature type="active site" description="Proton donor" evidence="4">
    <location>
        <position position="51"/>
    </location>
</feature>
<dbReference type="PANTHER" id="PTHR43827:SF3">
    <property type="entry name" value="NADP-DEPENDENT OXIDOREDUCTASE DOMAIN-CONTAINING PROTEIN"/>
    <property type="match status" value="1"/>
</dbReference>
<feature type="binding site" evidence="5">
    <location>
        <position position="109"/>
    </location>
    <ligand>
        <name>substrate</name>
    </ligand>
</feature>
<dbReference type="PROSITE" id="PS00062">
    <property type="entry name" value="ALDOKETO_REDUCTASE_2"/>
    <property type="match status" value="1"/>
</dbReference>
<sequence>MTTIPTLELSDGNRIPAIGLGTYGLNDDAGAELVSGAIGAGYRLLDTALNYGNEAAVGDGMRRSGVPREELFLTTKLPGRHHGYDETLASFEESRASLGVDYVDLYLIHWPNPSVDRYVDSWRAFIELKERGLVRSIGVSNFTPAHLTRIQEETGVLPVVNQVELHPTFAQADLRAFHAERGIVTESWSPLGTREQLMQDSHVVAAAEAHGVTPTQAVLRWHIQSGALPIPRSTDPERQRQNADVFGFELTEDEVRAIGSGPQSRLWDGDPDTHEEM</sequence>
<dbReference type="Gene3D" id="3.20.20.100">
    <property type="entry name" value="NADP-dependent oxidoreductase domain"/>
    <property type="match status" value="1"/>
</dbReference>
<gene>
    <name evidence="9" type="ORF">GW570_09985</name>
</gene>
<evidence type="ECO:0000256" key="3">
    <source>
        <dbReference type="ARBA" id="ARBA00023002"/>
    </source>
</evidence>
<dbReference type="InterPro" id="IPR036812">
    <property type="entry name" value="NAD(P)_OxRdtase_dom_sf"/>
</dbReference>
<evidence type="ECO:0000256" key="6">
    <source>
        <dbReference type="PIRSR" id="PIRSR000097-3"/>
    </source>
</evidence>
<feature type="region of interest" description="Disordered" evidence="7">
    <location>
        <begin position="257"/>
        <end position="277"/>
    </location>
</feature>
<dbReference type="PRINTS" id="PR00069">
    <property type="entry name" value="ALDKETRDTASE"/>
</dbReference>
<keyword evidence="10" id="KW-1185">Reference proteome</keyword>
<dbReference type="InterPro" id="IPR018170">
    <property type="entry name" value="Aldo/ket_reductase_CS"/>
</dbReference>
<proteinExistence type="inferred from homology"/>
<dbReference type="Proteomes" id="UP000503164">
    <property type="component" value="Chromosome"/>
</dbReference>
<organism evidence="9 10">
    <name type="scientific">Clavibacter capsici</name>
    <dbReference type="NCBI Taxonomy" id="1874630"/>
    <lineage>
        <taxon>Bacteria</taxon>
        <taxon>Bacillati</taxon>
        <taxon>Actinomycetota</taxon>
        <taxon>Actinomycetes</taxon>
        <taxon>Micrococcales</taxon>
        <taxon>Microbacteriaceae</taxon>
        <taxon>Clavibacter</taxon>
    </lineage>
</organism>
<accession>A0AAE7CC69</accession>
<keyword evidence="3" id="KW-0560">Oxidoreductase</keyword>
<evidence type="ECO:0000313" key="9">
    <source>
        <dbReference type="EMBL" id="QIS45387.1"/>
    </source>
</evidence>
<reference evidence="9 10" key="1">
    <citation type="journal article" date="2020" name="Mol. Plant Pathol.">
        <title>Plasmid composition and the chpG gene determine the virulence level of Clavibacter capsici natural isolates in pepper.</title>
        <authorList>
            <person name="Hwang I.S."/>
            <person name="Lee H.M."/>
            <person name="Oh E.J."/>
            <person name="Lee S."/>
            <person name="Heu S."/>
            <person name="Oh C.S."/>
        </authorList>
    </citation>
    <scope>NUCLEOTIDE SEQUENCE [LARGE SCALE GENOMIC DNA]</scope>
    <source>
        <strain evidence="9 10">1101</strain>
    </source>
</reference>